<evidence type="ECO:0000256" key="2">
    <source>
        <dbReference type="SAM" id="Phobius"/>
    </source>
</evidence>
<organism evidence="4 5">
    <name type="scientific">Streptomyces chumphonensis</name>
    <dbReference type="NCBI Taxonomy" id="1214925"/>
    <lineage>
        <taxon>Bacteria</taxon>
        <taxon>Bacillati</taxon>
        <taxon>Actinomycetota</taxon>
        <taxon>Actinomycetes</taxon>
        <taxon>Kitasatosporales</taxon>
        <taxon>Streptomycetaceae</taxon>
        <taxon>Streptomyces</taxon>
    </lineage>
</organism>
<evidence type="ECO:0000313" key="4">
    <source>
        <dbReference type="EMBL" id="MBD3933547.1"/>
    </source>
</evidence>
<reference evidence="4" key="1">
    <citation type="submission" date="2020-09" db="EMBL/GenBank/DDBJ databases">
        <title>Secondary metabolite and genome analysis of marine Streptomyces chumphonensis KK1-2T.</title>
        <authorList>
            <person name="Phongsopitanun W."/>
            <person name="Kanchanasin P."/>
            <person name="Pittayakhajonwut P."/>
            <person name="Suwanborirux K."/>
            <person name="Tanasupawat S."/>
        </authorList>
    </citation>
    <scope>NUCLEOTIDE SEQUENCE</scope>
    <source>
        <strain evidence="4">KK1-2</strain>
    </source>
</reference>
<evidence type="ECO:0000256" key="1">
    <source>
        <dbReference type="SAM" id="MobiDB-lite"/>
    </source>
</evidence>
<keyword evidence="2" id="KW-1133">Transmembrane helix</keyword>
<comment type="caution">
    <text evidence="4">The sequence shown here is derived from an EMBL/GenBank/DDBJ whole genome shotgun (WGS) entry which is preliminary data.</text>
</comment>
<gene>
    <name evidence="4" type="ORF">IF129_18560</name>
</gene>
<feature type="domain" description="TadE-like" evidence="3">
    <location>
        <begin position="32"/>
        <end position="74"/>
    </location>
</feature>
<sequence length="142" mass="14910">MTRPPQPRRRRDPAPAPDRVPARAPVRERDAGQAAIEYLGFLPLLLLIALAGVQLGIAAYTAQQAGTAARTAARYVSQDDDRASAGAGRSALSGWLADGASFAEARAPGEVTVTATVDIPSVIPFVDFGSARKSATMPRVRD</sequence>
<proteinExistence type="predicted"/>
<name>A0A927F380_9ACTN</name>
<dbReference type="RefSeq" id="WP_191210845.1">
    <property type="nucleotide sequence ID" value="NZ_BAABKL010000033.1"/>
</dbReference>
<dbReference type="EMBL" id="JACXYU010000010">
    <property type="protein sequence ID" value="MBD3933547.1"/>
    <property type="molecule type" value="Genomic_DNA"/>
</dbReference>
<protein>
    <submittedName>
        <fullName evidence="4">Pilus assembly protein</fullName>
    </submittedName>
</protein>
<keyword evidence="2" id="KW-0472">Membrane</keyword>
<dbReference type="InterPro" id="IPR012495">
    <property type="entry name" value="TadE-like_dom"/>
</dbReference>
<dbReference type="Proteomes" id="UP000632289">
    <property type="component" value="Unassembled WGS sequence"/>
</dbReference>
<dbReference type="Pfam" id="PF07811">
    <property type="entry name" value="TadE"/>
    <property type="match status" value="1"/>
</dbReference>
<feature type="compositionally biased region" description="Basic residues" evidence="1">
    <location>
        <begin position="1"/>
        <end position="11"/>
    </location>
</feature>
<feature type="region of interest" description="Disordered" evidence="1">
    <location>
        <begin position="1"/>
        <end position="26"/>
    </location>
</feature>
<accession>A0A927F380</accession>
<keyword evidence="2" id="KW-0812">Transmembrane</keyword>
<keyword evidence="5" id="KW-1185">Reference proteome</keyword>
<feature type="transmembrane region" description="Helical" evidence="2">
    <location>
        <begin position="38"/>
        <end position="60"/>
    </location>
</feature>
<evidence type="ECO:0000259" key="3">
    <source>
        <dbReference type="Pfam" id="PF07811"/>
    </source>
</evidence>
<evidence type="ECO:0000313" key="5">
    <source>
        <dbReference type="Proteomes" id="UP000632289"/>
    </source>
</evidence>
<dbReference type="AlphaFoldDB" id="A0A927F380"/>